<dbReference type="RefSeq" id="WP_213097924.1">
    <property type="nucleotide sequence ID" value="NZ_JAGYPH010000002.1"/>
</dbReference>
<organism evidence="1 2">
    <name type="scientific">Lederbergia citrea</name>
    <dbReference type="NCBI Taxonomy" id="2833581"/>
    <lineage>
        <taxon>Bacteria</taxon>
        <taxon>Bacillati</taxon>
        <taxon>Bacillota</taxon>
        <taxon>Bacilli</taxon>
        <taxon>Bacillales</taxon>
        <taxon>Bacillaceae</taxon>
        <taxon>Lederbergia</taxon>
    </lineage>
</organism>
<dbReference type="InterPro" id="IPR036491">
    <property type="entry name" value="YugN-like_sf"/>
</dbReference>
<comment type="caution">
    <text evidence="1">The sequence shown here is derived from an EMBL/GenBank/DDBJ whole genome shotgun (WGS) entry which is preliminary data.</text>
</comment>
<dbReference type="Pfam" id="PF08868">
    <property type="entry name" value="YugN"/>
    <property type="match status" value="1"/>
</dbReference>
<dbReference type="Gene3D" id="3.30.310.100">
    <property type="entry name" value="YugN-like"/>
    <property type="match status" value="1"/>
</dbReference>
<evidence type="ECO:0000313" key="1">
    <source>
        <dbReference type="EMBL" id="MBS4222861.1"/>
    </source>
</evidence>
<dbReference type="Proteomes" id="UP000676456">
    <property type="component" value="Unassembled WGS sequence"/>
</dbReference>
<reference evidence="1 2" key="1">
    <citation type="submission" date="2021-05" db="EMBL/GenBank/DDBJ databases">
        <title>Novel Bacillus species.</title>
        <authorList>
            <person name="Liu G."/>
        </authorList>
    </citation>
    <scope>NUCLEOTIDE SEQUENCE [LARGE SCALE GENOMIC DNA]</scope>
    <source>
        <strain evidence="1 2">FJAT-49682</strain>
    </source>
</reference>
<dbReference type="SUPFAM" id="SSF160755">
    <property type="entry name" value="YugN-like"/>
    <property type="match status" value="1"/>
</dbReference>
<name>A0A942UJZ1_9BACI</name>
<dbReference type="EMBL" id="JAGYPN010000002">
    <property type="protein sequence ID" value="MBS4222861.1"/>
    <property type="molecule type" value="Genomic_DNA"/>
</dbReference>
<evidence type="ECO:0000313" key="2">
    <source>
        <dbReference type="Proteomes" id="UP000676456"/>
    </source>
</evidence>
<gene>
    <name evidence="1" type="ORF">KHA91_08930</name>
</gene>
<sequence length="134" mass="15221">MIQIESTLEGRRFNLHKLEQLLKPKGYVIGGNWDYDRGFFDYKMADDGGYQYLRIPFTAVEGQLDSRGVIVSMGTPFVISHVYQKGLDDHADSSNMSAAFNQFSEPQDPDGTIDEQYVQMGKELIQEIESLLAF</sequence>
<dbReference type="AlphaFoldDB" id="A0A942UJZ1"/>
<keyword evidence="2" id="KW-1185">Reference proteome</keyword>
<accession>A0A942UJZ1</accession>
<dbReference type="InterPro" id="IPR014967">
    <property type="entry name" value="Uncharacterised_YugN-like"/>
</dbReference>
<proteinExistence type="predicted"/>
<protein>
    <submittedName>
        <fullName evidence="1">YugN-like family protein</fullName>
    </submittedName>
</protein>